<dbReference type="PANTHER" id="PTHR34295:SF1">
    <property type="entry name" value="BIOTIN TRANSPORTER BIOY"/>
    <property type="match status" value="1"/>
</dbReference>
<dbReference type="PANTHER" id="PTHR34295">
    <property type="entry name" value="BIOTIN TRANSPORTER BIOY"/>
    <property type="match status" value="1"/>
</dbReference>
<comment type="similarity">
    <text evidence="1 2">Belongs to the BioY family.</text>
</comment>
<dbReference type="Pfam" id="PF02632">
    <property type="entry name" value="BioY"/>
    <property type="match status" value="1"/>
</dbReference>
<dbReference type="Gene3D" id="1.10.1760.20">
    <property type="match status" value="1"/>
</dbReference>
<dbReference type="GO" id="GO:0005886">
    <property type="term" value="C:plasma membrane"/>
    <property type="evidence" value="ECO:0007669"/>
    <property type="project" value="UniProtKB-SubCell"/>
</dbReference>
<comment type="subcellular location">
    <subcellularLocation>
        <location evidence="2">Cell membrane</location>
        <topology evidence="2">Multi-pass membrane protein</topology>
    </subcellularLocation>
</comment>
<dbReference type="EMBL" id="DWYZ01000052">
    <property type="protein sequence ID" value="HJB27582.1"/>
    <property type="molecule type" value="Genomic_DNA"/>
</dbReference>
<keyword evidence="3" id="KW-1133">Transmembrane helix</keyword>
<feature type="transmembrane region" description="Helical" evidence="3">
    <location>
        <begin position="138"/>
        <end position="163"/>
    </location>
</feature>
<reference evidence="4" key="2">
    <citation type="submission" date="2021-04" db="EMBL/GenBank/DDBJ databases">
        <authorList>
            <person name="Gilroy R."/>
        </authorList>
    </citation>
    <scope>NUCLEOTIDE SEQUENCE</scope>
    <source>
        <strain evidence="4">ChiSjej1B19-5720</strain>
    </source>
</reference>
<feature type="transmembrane region" description="Helical" evidence="3">
    <location>
        <begin position="6"/>
        <end position="32"/>
    </location>
</feature>
<keyword evidence="3" id="KW-0812">Transmembrane</keyword>
<keyword evidence="2" id="KW-1003">Cell membrane</keyword>
<name>A0A9D2RUW3_9FIRM</name>
<accession>A0A9D2RUW3</accession>
<reference evidence="4" key="1">
    <citation type="journal article" date="2021" name="PeerJ">
        <title>Extensive microbial diversity within the chicken gut microbiome revealed by metagenomics and culture.</title>
        <authorList>
            <person name="Gilroy R."/>
            <person name="Ravi A."/>
            <person name="Getino M."/>
            <person name="Pursley I."/>
            <person name="Horton D.L."/>
            <person name="Alikhan N.F."/>
            <person name="Baker D."/>
            <person name="Gharbi K."/>
            <person name="Hall N."/>
            <person name="Watson M."/>
            <person name="Adriaenssens E.M."/>
            <person name="Foster-Nyarko E."/>
            <person name="Jarju S."/>
            <person name="Secka A."/>
            <person name="Antonio M."/>
            <person name="Oren A."/>
            <person name="Chaudhuri R.R."/>
            <person name="La Ragione R."/>
            <person name="Hildebrand F."/>
            <person name="Pallen M.J."/>
        </authorList>
    </citation>
    <scope>NUCLEOTIDE SEQUENCE</scope>
    <source>
        <strain evidence="4">ChiSjej1B19-5720</strain>
    </source>
</reference>
<keyword evidence="2 3" id="KW-0472">Membrane</keyword>
<feature type="transmembrane region" description="Helical" evidence="3">
    <location>
        <begin position="44"/>
        <end position="64"/>
    </location>
</feature>
<evidence type="ECO:0000256" key="3">
    <source>
        <dbReference type="SAM" id="Phobius"/>
    </source>
</evidence>
<comment type="caution">
    <text evidence="4">The sequence shown here is derived from an EMBL/GenBank/DDBJ whole genome shotgun (WGS) entry which is preliminary data.</text>
</comment>
<organism evidence="4 5">
    <name type="scientific">Candidatus Blautia faecavium</name>
    <dbReference type="NCBI Taxonomy" id="2838487"/>
    <lineage>
        <taxon>Bacteria</taxon>
        <taxon>Bacillati</taxon>
        <taxon>Bacillota</taxon>
        <taxon>Clostridia</taxon>
        <taxon>Lachnospirales</taxon>
        <taxon>Lachnospiraceae</taxon>
        <taxon>Blautia</taxon>
    </lineage>
</organism>
<sequence>MIFCAMFVTLICAGAFIKIPIPVVPFTLQYLFTMLAGLLLGPKLGSLAVCVYIVLGLCGLPVFAQGGGIGYILQPSFGYILGFALGAFLTGCLAGEGTYPSYKRILAANFSGLAVVYIFGMAYYYLISRLYLKDPIGIWPLFLYCFILAVPGDIVLCILGAFLGKRLIPLIKTERI</sequence>
<evidence type="ECO:0000313" key="5">
    <source>
        <dbReference type="Proteomes" id="UP000823842"/>
    </source>
</evidence>
<dbReference type="PIRSF" id="PIRSF016661">
    <property type="entry name" value="BioY"/>
    <property type="match status" value="1"/>
</dbReference>
<evidence type="ECO:0000256" key="1">
    <source>
        <dbReference type="ARBA" id="ARBA00010692"/>
    </source>
</evidence>
<dbReference type="AlphaFoldDB" id="A0A9D2RUW3"/>
<dbReference type="GO" id="GO:0015225">
    <property type="term" value="F:biotin transmembrane transporter activity"/>
    <property type="evidence" value="ECO:0007669"/>
    <property type="project" value="UniProtKB-UniRule"/>
</dbReference>
<feature type="transmembrane region" description="Helical" evidence="3">
    <location>
        <begin position="106"/>
        <end position="126"/>
    </location>
</feature>
<evidence type="ECO:0000313" key="4">
    <source>
        <dbReference type="EMBL" id="HJB27582.1"/>
    </source>
</evidence>
<keyword evidence="2" id="KW-0813">Transport</keyword>
<proteinExistence type="inferred from homology"/>
<gene>
    <name evidence="4" type="ORF">IAA06_02175</name>
</gene>
<dbReference type="Proteomes" id="UP000823842">
    <property type="component" value="Unassembled WGS sequence"/>
</dbReference>
<protein>
    <recommendedName>
        <fullName evidence="2">Biotin transporter</fullName>
    </recommendedName>
</protein>
<feature type="transmembrane region" description="Helical" evidence="3">
    <location>
        <begin position="76"/>
        <end position="94"/>
    </location>
</feature>
<evidence type="ECO:0000256" key="2">
    <source>
        <dbReference type="PIRNR" id="PIRNR016661"/>
    </source>
</evidence>
<dbReference type="InterPro" id="IPR003784">
    <property type="entry name" value="BioY"/>
</dbReference>